<evidence type="ECO:0000256" key="1">
    <source>
        <dbReference type="ARBA" id="ARBA00001933"/>
    </source>
</evidence>
<dbReference type="FunFam" id="3.40.640.10:FF:000066">
    <property type="entry name" value="Aspartate aminotransferase"/>
    <property type="match status" value="1"/>
</dbReference>
<dbReference type="InterPro" id="IPR015421">
    <property type="entry name" value="PyrdxlP-dep_Trfase_major"/>
</dbReference>
<evidence type="ECO:0000313" key="10">
    <source>
        <dbReference type="EMBL" id="CUS20641.1"/>
    </source>
</evidence>
<comment type="similarity">
    <text evidence="2">Belongs to the class-I pyridoxal-phosphate-dependent aminotransferase family.</text>
</comment>
<dbReference type="PANTHER" id="PTHR11879:SF22">
    <property type="entry name" value="ASPARTATE AMINOTRANSFERASE, MITOCHONDRIAL"/>
    <property type="match status" value="1"/>
</dbReference>
<dbReference type="GO" id="GO:0006533">
    <property type="term" value="P:L-aspartate catabolic process"/>
    <property type="evidence" value="ECO:0007669"/>
    <property type="project" value="TreeGrafter"/>
</dbReference>
<evidence type="ECO:0000313" key="11">
    <source>
        <dbReference type="Proteomes" id="UP000236544"/>
    </source>
</evidence>
<proteinExistence type="inferred from homology"/>
<dbReference type="EC" id="2.6.1.1" evidence="8"/>
<name>A0A0P1KN99_9SACH</name>
<comment type="subunit">
    <text evidence="3 8">Homodimer.</text>
</comment>
<dbReference type="GO" id="GO:0030170">
    <property type="term" value="F:pyridoxal phosphate binding"/>
    <property type="evidence" value="ECO:0007669"/>
    <property type="project" value="InterPro"/>
</dbReference>
<reference evidence="11" key="1">
    <citation type="submission" date="2015-10" db="EMBL/GenBank/DDBJ databases">
        <authorList>
            <person name="Devillers H."/>
        </authorList>
    </citation>
    <scope>NUCLEOTIDE SEQUENCE [LARGE SCALE GENOMIC DNA]</scope>
</reference>
<evidence type="ECO:0000256" key="5">
    <source>
        <dbReference type="ARBA" id="ARBA00022679"/>
    </source>
</evidence>
<dbReference type="PROSITE" id="PS00105">
    <property type="entry name" value="AA_TRANSFER_CLASS_1"/>
    <property type="match status" value="1"/>
</dbReference>
<feature type="domain" description="Aminotransferase class I/classII large" evidence="9">
    <location>
        <begin position="45"/>
        <end position="423"/>
    </location>
</feature>
<organism evidence="10 11">
    <name type="scientific">Lachancea quebecensis</name>
    <dbReference type="NCBI Taxonomy" id="1654605"/>
    <lineage>
        <taxon>Eukaryota</taxon>
        <taxon>Fungi</taxon>
        <taxon>Dikarya</taxon>
        <taxon>Ascomycota</taxon>
        <taxon>Saccharomycotina</taxon>
        <taxon>Saccharomycetes</taxon>
        <taxon>Saccharomycetales</taxon>
        <taxon>Saccharomycetaceae</taxon>
        <taxon>Lachancea</taxon>
    </lineage>
</organism>
<evidence type="ECO:0000259" key="9">
    <source>
        <dbReference type="Pfam" id="PF00155"/>
    </source>
</evidence>
<dbReference type="Proteomes" id="UP000236544">
    <property type="component" value="Unassembled WGS sequence"/>
</dbReference>
<dbReference type="Gene3D" id="3.90.1150.10">
    <property type="entry name" value="Aspartate Aminotransferase, domain 1"/>
    <property type="match status" value="1"/>
</dbReference>
<comment type="cofactor">
    <cofactor evidence="1">
        <name>pyridoxal 5'-phosphate</name>
        <dbReference type="ChEBI" id="CHEBI:597326"/>
    </cofactor>
</comment>
<dbReference type="InterPro" id="IPR004839">
    <property type="entry name" value="Aminotransferase_I/II_large"/>
</dbReference>
<keyword evidence="11" id="KW-1185">Reference proteome</keyword>
<dbReference type="PANTHER" id="PTHR11879">
    <property type="entry name" value="ASPARTATE AMINOTRANSFERASE"/>
    <property type="match status" value="1"/>
</dbReference>
<keyword evidence="6" id="KW-0663">Pyridoxal phosphate</keyword>
<dbReference type="InterPro" id="IPR015424">
    <property type="entry name" value="PyrdxlP-dep_Trfase"/>
</dbReference>
<dbReference type="EMBL" id="LN890560">
    <property type="protein sequence ID" value="CUS20641.1"/>
    <property type="molecule type" value="Genomic_DNA"/>
</dbReference>
<evidence type="ECO:0000256" key="8">
    <source>
        <dbReference type="RuleBase" id="RU000480"/>
    </source>
</evidence>
<dbReference type="PRINTS" id="PR00799">
    <property type="entry name" value="TRANSAMINASE"/>
</dbReference>
<dbReference type="CDD" id="cd00609">
    <property type="entry name" value="AAT_like"/>
    <property type="match status" value="1"/>
</dbReference>
<accession>A0A0P1KN99</accession>
<dbReference type="InterPro" id="IPR004838">
    <property type="entry name" value="NHTrfase_class1_PyrdxlP-BS"/>
</dbReference>
<dbReference type="AlphaFoldDB" id="A0A0P1KN99"/>
<evidence type="ECO:0000256" key="4">
    <source>
        <dbReference type="ARBA" id="ARBA00022576"/>
    </source>
</evidence>
<dbReference type="InterPro" id="IPR015422">
    <property type="entry name" value="PyrdxlP-dep_Trfase_small"/>
</dbReference>
<dbReference type="GO" id="GO:0004069">
    <property type="term" value="F:L-aspartate:2-oxoglutarate aminotransferase activity"/>
    <property type="evidence" value="ECO:0007669"/>
    <property type="project" value="UniProtKB-EC"/>
</dbReference>
<dbReference type="OrthoDB" id="6752799at2759"/>
<sequence length="428" mass="48548">MEGPCAKILTRQLHKVPAAIYKIPRAPPDKILGLTEEFNKDKNPNKTNLTVGIYKDNWGHVTTFPSVARAQMVLDQSFEMNTDLSYLPIEGCPDFQSNVLQFLYKDSCPEGAEFLNRNRISFVQTLSGTGALAVASKLLSLFMSKTVWIPNPSWPNHANVFQNNGFKNINYYTYYRDGDLDVDRWLQDLEQMTRNGDGSPQCIVLHACCHNPTGMDPSLEQWRTILDKINELNLIPIIDMAYQGLDTGDLYKDAYLLRMSLDEERYQWPNGLFLCQSFAKNMGLYGERVGSLSVVTPSDTELKLNIDSQLKKIVRGMYSSPPGYGSRVANIVLSNPELKKTWFKDVQNMADRLKYVRAELGKRLDWPLLSNKCTSHGMFLYTGLDPSKVDKLRRNHSVYLVQDGRLSLSGLNDSNINYVCDALQKVSK</sequence>
<dbReference type="Pfam" id="PF00155">
    <property type="entry name" value="Aminotran_1_2"/>
    <property type="match status" value="1"/>
</dbReference>
<dbReference type="Gene3D" id="3.40.640.10">
    <property type="entry name" value="Type I PLP-dependent aspartate aminotransferase-like (Major domain)"/>
    <property type="match status" value="1"/>
</dbReference>
<dbReference type="SUPFAM" id="SSF53383">
    <property type="entry name" value="PLP-dependent transferases"/>
    <property type="match status" value="1"/>
</dbReference>
<protein>
    <recommendedName>
        <fullName evidence="8">Aspartate aminotransferase</fullName>
        <ecNumber evidence="8">2.6.1.1</ecNumber>
    </recommendedName>
</protein>
<evidence type="ECO:0000256" key="3">
    <source>
        <dbReference type="ARBA" id="ARBA00011738"/>
    </source>
</evidence>
<gene>
    <name evidence="10" type="ORF">LAQU0_S01e11276g</name>
</gene>
<keyword evidence="5 8" id="KW-0808">Transferase</keyword>
<evidence type="ECO:0000256" key="6">
    <source>
        <dbReference type="ARBA" id="ARBA00022898"/>
    </source>
</evidence>
<evidence type="ECO:0000256" key="7">
    <source>
        <dbReference type="ARBA" id="ARBA00049185"/>
    </source>
</evidence>
<dbReference type="GO" id="GO:0005739">
    <property type="term" value="C:mitochondrion"/>
    <property type="evidence" value="ECO:0007669"/>
    <property type="project" value="TreeGrafter"/>
</dbReference>
<comment type="catalytic activity">
    <reaction evidence="7 8">
        <text>L-aspartate + 2-oxoglutarate = oxaloacetate + L-glutamate</text>
        <dbReference type="Rhea" id="RHEA:21824"/>
        <dbReference type="ChEBI" id="CHEBI:16452"/>
        <dbReference type="ChEBI" id="CHEBI:16810"/>
        <dbReference type="ChEBI" id="CHEBI:29985"/>
        <dbReference type="ChEBI" id="CHEBI:29991"/>
        <dbReference type="EC" id="2.6.1.1"/>
    </reaction>
</comment>
<dbReference type="InterPro" id="IPR000796">
    <property type="entry name" value="Asp_trans"/>
</dbReference>
<keyword evidence="4 8" id="KW-0032">Aminotransferase</keyword>
<evidence type="ECO:0000256" key="2">
    <source>
        <dbReference type="ARBA" id="ARBA00007441"/>
    </source>
</evidence>
<comment type="miscellaneous">
    <text evidence="8">In eukaryotes there are cytoplasmic, mitochondrial and chloroplastic isozymes.</text>
</comment>